<accession>A0ABT3A756</accession>
<dbReference type="InterPro" id="IPR006015">
    <property type="entry name" value="Universal_stress_UspA"/>
</dbReference>
<evidence type="ECO:0000259" key="6">
    <source>
        <dbReference type="Pfam" id="PF00582"/>
    </source>
</evidence>
<evidence type="ECO:0000256" key="4">
    <source>
        <dbReference type="ARBA" id="ARBA00022490"/>
    </source>
</evidence>
<feature type="domain" description="UspA" evidence="6">
    <location>
        <begin position="6"/>
        <end position="140"/>
    </location>
</feature>
<sequence length="142" mass="15640">MTDYTYRTIVVALDVFSEYEQVLNKALALDPDKSKYHLIHVTIPQTFFEPYAIEAGNDFTLEIQEKAEAKLKDIAQEHEFGPSQIHSRIGNAADEIHELAASLHADLIILGTHGRSGLKLLLGSTATAVLHGAKCDVLSIKI</sequence>
<evidence type="ECO:0000256" key="5">
    <source>
        <dbReference type="PIRNR" id="PIRNR006276"/>
    </source>
</evidence>
<dbReference type="EMBL" id="JAOWKX010000002">
    <property type="protein sequence ID" value="MCV2884161.1"/>
    <property type="molecule type" value="Genomic_DNA"/>
</dbReference>
<dbReference type="Proteomes" id="UP001652504">
    <property type="component" value="Unassembled WGS sequence"/>
</dbReference>
<dbReference type="SUPFAM" id="SSF52402">
    <property type="entry name" value="Adenine nucleotide alpha hydrolases-like"/>
    <property type="match status" value="1"/>
</dbReference>
<dbReference type="RefSeq" id="WP_263711368.1">
    <property type="nucleotide sequence ID" value="NZ_JAOWKX010000002.1"/>
</dbReference>
<gene>
    <name evidence="7" type="ORF">OE749_05600</name>
</gene>
<dbReference type="PIRSF" id="PIRSF006276">
    <property type="entry name" value="UspA"/>
    <property type="match status" value="1"/>
</dbReference>
<evidence type="ECO:0000313" key="7">
    <source>
        <dbReference type="EMBL" id="MCV2884161.1"/>
    </source>
</evidence>
<comment type="caution">
    <text evidence="7">The sequence shown here is derived from an EMBL/GenBank/DDBJ whole genome shotgun (WGS) entry which is preliminary data.</text>
</comment>
<protein>
    <recommendedName>
        <fullName evidence="5">Universal stress protein</fullName>
    </recommendedName>
</protein>
<name>A0ABT3A756_9ALTE</name>
<keyword evidence="8" id="KW-1185">Reference proteome</keyword>
<dbReference type="PRINTS" id="PR01438">
    <property type="entry name" value="UNVRSLSTRESS"/>
</dbReference>
<proteinExistence type="inferred from homology"/>
<dbReference type="Pfam" id="PF00582">
    <property type="entry name" value="Usp"/>
    <property type="match status" value="1"/>
</dbReference>
<evidence type="ECO:0000256" key="1">
    <source>
        <dbReference type="ARBA" id="ARBA00004496"/>
    </source>
</evidence>
<comment type="subcellular location">
    <subcellularLocation>
        <location evidence="1 5">Cytoplasm</location>
    </subcellularLocation>
</comment>
<comment type="subunit">
    <text evidence="3">Homodimer.</text>
</comment>
<comment type="similarity">
    <text evidence="2 5">Belongs to the universal stress protein A family.</text>
</comment>
<organism evidence="7 8">
    <name type="scientific">Fluctibacter corallii</name>
    <dbReference type="NCBI Taxonomy" id="2984329"/>
    <lineage>
        <taxon>Bacteria</taxon>
        <taxon>Pseudomonadati</taxon>
        <taxon>Pseudomonadota</taxon>
        <taxon>Gammaproteobacteria</taxon>
        <taxon>Alteromonadales</taxon>
        <taxon>Alteromonadaceae</taxon>
        <taxon>Fluctibacter</taxon>
    </lineage>
</organism>
<evidence type="ECO:0000256" key="2">
    <source>
        <dbReference type="ARBA" id="ARBA00008791"/>
    </source>
</evidence>
<dbReference type="InterPro" id="IPR014729">
    <property type="entry name" value="Rossmann-like_a/b/a_fold"/>
</dbReference>
<dbReference type="Gene3D" id="3.40.50.620">
    <property type="entry name" value="HUPs"/>
    <property type="match status" value="1"/>
</dbReference>
<evidence type="ECO:0000256" key="3">
    <source>
        <dbReference type="ARBA" id="ARBA00011738"/>
    </source>
</evidence>
<dbReference type="PANTHER" id="PTHR46268:SF23">
    <property type="entry name" value="UNIVERSAL STRESS PROTEIN A-RELATED"/>
    <property type="match status" value="1"/>
</dbReference>
<reference evidence="7 8" key="1">
    <citation type="submission" date="2022-10" db="EMBL/GenBank/DDBJ databases">
        <title>Aestuariibacter sp. AA17 isolated from Montipora capitata coral fragment.</title>
        <authorList>
            <person name="Emsley S.A."/>
            <person name="Pfannmuller K.M."/>
            <person name="Loughran R.M."/>
            <person name="Shlafstein M."/>
            <person name="Papke E."/>
            <person name="Saw J.H."/>
            <person name="Ushijima B."/>
            <person name="Videau P."/>
        </authorList>
    </citation>
    <scope>NUCLEOTIDE SEQUENCE [LARGE SCALE GENOMIC DNA]</scope>
    <source>
        <strain evidence="7 8">AA17</strain>
    </source>
</reference>
<dbReference type="CDD" id="cd00293">
    <property type="entry name" value="USP-like"/>
    <property type="match status" value="1"/>
</dbReference>
<dbReference type="PANTHER" id="PTHR46268">
    <property type="entry name" value="STRESS RESPONSE PROTEIN NHAX"/>
    <property type="match status" value="1"/>
</dbReference>
<dbReference type="InterPro" id="IPR006016">
    <property type="entry name" value="UspA"/>
</dbReference>
<keyword evidence="4 5" id="KW-0963">Cytoplasm</keyword>
<evidence type="ECO:0000313" key="8">
    <source>
        <dbReference type="Proteomes" id="UP001652504"/>
    </source>
</evidence>